<reference evidence="1" key="1">
    <citation type="submission" date="2020-06" db="EMBL/GenBank/DDBJ databases">
        <authorList>
            <person name="Li T."/>
            <person name="Hu X."/>
            <person name="Zhang T."/>
            <person name="Song X."/>
            <person name="Zhang H."/>
            <person name="Dai N."/>
            <person name="Sheng W."/>
            <person name="Hou X."/>
            <person name="Wei L."/>
        </authorList>
    </citation>
    <scope>NUCLEOTIDE SEQUENCE</scope>
    <source>
        <strain evidence="1">KEN1</strain>
        <tissue evidence="1">Leaf</tissue>
    </source>
</reference>
<evidence type="ECO:0000313" key="1">
    <source>
        <dbReference type="EMBL" id="KAL0444984.1"/>
    </source>
</evidence>
<dbReference type="SUPFAM" id="SSF56219">
    <property type="entry name" value="DNase I-like"/>
    <property type="match status" value="1"/>
</dbReference>
<dbReference type="EMBL" id="JACGWN010000007">
    <property type="protein sequence ID" value="KAL0444984.1"/>
    <property type="molecule type" value="Genomic_DNA"/>
</dbReference>
<dbReference type="InterPro" id="IPR036691">
    <property type="entry name" value="Endo/exonu/phosph_ase_sf"/>
</dbReference>
<reference evidence="1" key="2">
    <citation type="journal article" date="2024" name="Plant">
        <title>Genomic evolution and insights into agronomic trait innovations of Sesamum species.</title>
        <authorList>
            <person name="Miao H."/>
            <person name="Wang L."/>
            <person name="Qu L."/>
            <person name="Liu H."/>
            <person name="Sun Y."/>
            <person name="Le M."/>
            <person name="Wang Q."/>
            <person name="Wei S."/>
            <person name="Zheng Y."/>
            <person name="Lin W."/>
            <person name="Duan Y."/>
            <person name="Cao H."/>
            <person name="Xiong S."/>
            <person name="Wang X."/>
            <person name="Wei L."/>
            <person name="Li C."/>
            <person name="Ma Q."/>
            <person name="Ju M."/>
            <person name="Zhao R."/>
            <person name="Li G."/>
            <person name="Mu C."/>
            <person name="Tian Q."/>
            <person name="Mei H."/>
            <person name="Zhang T."/>
            <person name="Gao T."/>
            <person name="Zhang H."/>
        </authorList>
    </citation>
    <scope>NUCLEOTIDE SEQUENCE</scope>
    <source>
        <strain evidence="1">KEN1</strain>
    </source>
</reference>
<proteinExistence type="predicted"/>
<dbReference type="AlphaFoldDB" id="A0AAW2WT70"/>
<comment type="caution">
    <text evidence="1">The sequence shown here is derived from an EMBL/GenBank/DDBJ whole genome shotgun (WGS) entry which is preliminary data.</text>
</comment>
<accession>A0AAW2WT70</accession>
<sequence>MITVAAWNVRGLNSVGHQHAVGQLVRDKGIQFLGLLETRVRMGNLQSVRARLLPTWSWFKDYSGPGGRIWLAWNALEVGVEILMVEEQYIHCSLLNKRMHTKCLISVVYGDCDSIHRRQLWGGLQNIFEGITDVPWVPFTLGITAVKEVVVFGGAWTESCTESYIQSSTKDKRDLSNNVCLAKEFLEKAQTLFDMFKEDILLQLVQWCRAIYCKAVELENSMLRQRAKLNWFKHGDQCSNIFFRKINARRAKQRVYQISNSAGDILTESDQDIEEFLFFSVTVGRTET</sequence>
<gene>
    <name evidence="1" type="ORF">Slati_2221100</name>
</gene>
<dbReference type="Gene3D" id="3.60.10.10">
    <property type="entry name" value="Endonuclease/exonuclease/phosphatase"/>
    <property type="match status" value="1"/>
</dbReference>
<protein>
    <submittedName>
        <fullName evidence="1">Uncharacterized protein</fullName>
    </submittedName>
</protein>
<name>A0AAW2WT70_9LAMI</name>
<organism evidence="1">
    <name type="scientific">Sesamum latifolium</name>
    <dbReference type="NCBI Taxonomy" id="2727402"/>
    <lineage>
        <taxon>Eukaryota</taxon>
        <taxon>Viridiplantae</taxon>
        <taxon>Streptophyta</taxon>
        <taxon>Embryophyta</taxon>
        <taxon>Tracheophyta</taxon>
        <taxon>Spermatophyta</taxon>
        <taxon>Magnoliopsida</taxon>
        <taxon>eudicotyledons</taxon>
        <taxon>Gunneridae</taxon>
        <taxon>Pentapetalae</taxon>
        <taxon>asterids</taxon>
        <taxon>lamiids</taxon>
        <taxon>Lamiales</taxon>
        <taxon>Pedaliaceae</taxon>
        <taxon>Sesamum</taxon>
    </lineage>
</organism>